<evidence type="ECO:0000256" key="3">
    <source>
        <dbReference type="ARBA" id="ARBA00006113"/>
    </source>
</evidence>
<dbReference type="EMBL" id="JBGFTR010000010">
    <property type="protein sequence ID" value="MFH7565259.1"/>
    <property type="molecule type" value="Genomic_DNA"/>
</dbReference>
<dbReference type="SUPFAM" id="SSF46626">
    <property type="entry name" value="Cytochrome c"/>
    <property type="match status" value="2"/>
</dbReference>
<evidence type="ECO:0000256" key="4">
    <source>
        <dbReference type="ARBA" id="ARBA00022448"/>
    </source>
</evidence>
<evidence type="ECO:0000256" key="14">
    <source>
        <dbReference type="ARBA" id="ARBA00022989"/>
    </source>
</evidence>
<keyword evidence="10 19" id="KW-0479">Metal-binding</keyword>
<proteinExistence type="inferred from homology"/>
<dbReference type="Pfam" id="PF14715">
    <property type="entry name" value="FixP_N"/>
    <property type="match status" value="1"/>
</dbReference>
<protein>
    <recommendedName>
        <fullName evidence="19">Cbb3-type cytochrome c oxidase subunit</fullName>
    </recommendedName>
</protein>
<evidence type="ECO:0000256" key="19">
    <source>
        <dbReference type="PIRNR" id="PIRNR000006"/>
    </source>
</evidence>
<dbReference type="RefSeq" id="WP_019933635.1">
    <property type="nucleotide sequence ID" value="NZ_CP166302.1"/>
</dbReference>
<evidence type="ECO:0000256" key="13">
    <source>
        <dbReference type="ARBA" id="ARBA00022982"/>
    </source>
</evidence>
<keyword evidence="14 20" id="KW-1133">Transmembrane helix</keyword>
<evidence type="ECO:0000313" key="22">
    <source>
        <dbReference type="EMBL" id="MFH7565259.1"/>
    </source>
</evidence>
<sequence>MNTFLSIFVTVISLGTIFGCLTLLIWCTKDKMGMEEGAPTGHTFDGISELNNPLPKWWSYMFVFMIVFSLIYLVLYPGLGNFKGILGWESSNQDVRSLEESRAASAAAREEGRLVQYEREMVKADEVFGAKFRELVYEADGETYRAIADIAQDKEATKVGQRLYLQNCAQCHGSDARGARGFPNLTDGDWLWGGSPEAIKHTIVAGRKSAGMAAWGPMLGEEGVQEVASYVLSLSGRKVDPVEAQKGQARFGICAGCHGVDGKGNQALGAPNLTDNIWLYGGSRAAVEDSIRNGRAGVMPAWNDILGEDKVHLLASYVYSLSNEQ</sequence>
<evidence type="ECO:0000256" key="2">
    <source>
        <dbReference type="ARBA" id="ARBA00004673"/>
    </source>
</evidence>
<dbReference type="PRINTS" id="PR00605">
    <property type="entry name" value="CYTCHROMECIC"/>
</dbReference>
<comment type="similarity">
    <text evidence="3 19">Belongs to the CcoP / FixP family.</text>
</comment>
<feature type="transmembrane region" description="Helical" evidence="20">
    <location>
        <begin position="7"/>
        <end position="26"/>
    </location>
</feature>
<dbReference type="Gene3D" id="6.10.280.130">
    <property type="match status" value="1"/>
</dbReference>
<dbReference type="PANTHER" id="PTHR33751:SF1">
    <property type="entry name" value="CBB3-TYPE CYTOCHROME C OXIDASE SUBUNIT FIXP"/>
    <property type="match status" value="1"/>
</dbReference>
<dbReference type="InterPro" id="IPR036909">
    <property type="entry name" value="Cyt_c-like_dom_sf"/>
</dbReference>
<feature type="domain" description="Cytochrome c" evidence="21">
    <location>
        <begin position="242"/>
        <end position="322"/>
    </location>
</feature>
<keyword evidence="8 19" id="KW-0679">Respiratory chain</keyword>
<feature type="domain" description="Cytochrome c" evidence="21">
    <location>
        <begin position="155"/>
        <end position="235"/>
    </location>
</feature>
<dbReference type="InterPro" id="IPR032858">
    <property type="entry name" value="CcoP_N"/>
</dbReference>
<keyword evidence="4 19" id="KW-0813">Transport</keyword>
<evidence type="ECO:0000256" key="10">
    <source>
        <dbReference type="ARBA" id="ARBA00022723"/>
    </source>
</evidence>
<keyword evidence="18 19" id="KW-0472">Membrane</keyword>
<dbReference type="Proteomes" id="UP001610706">
    <property type="component" value="Unassembled WGS sequence"/>
</dbReference>
<comment type="subunit">
    <text evidence="19">Component of the cbb3-type cytochrome c oxidase.</text>
</comment>
<keyword evidence="9 20" id="KW-0812">Transmembrane</keyword>
<keyword evidence="11" id="KW-0677">Repeat</keyword>
<dbReference type="InterPro" id="IPR004678">
    <property type="entry name" value="Cyt_c_oxidase_cbb3_su3"/>
</dbReference>
<evidence type="ECO:0000259" key="21">
    <source>
        <dbReference type="PROSITE" id="PS51007"/>
    </source>
</evidence>
<dbReference type="InterPro" id="IPR038414">
    <property type="entry name" value="CcoP_N_sf"/>
</dbReference>
<dbReference type="InterPro" id="IPR009056">
    <property type="entry name" value="Cyt_c-like_dom"/>
</dbReference>
<name>A0ABW7P1C8_9GAMM</name>
<comment type="subcellular location">
    <subcellularLocation>
        <location evidence="1 19">Cell inner membrane</location>
    </subcellularLocation>
</comment>
<evidence type="ECO:0000256" key="16">
    <source>
        <dbReference type="ARBA" id="ARBA00023004"/>
    </source>
</evidence>
<evidence type="ECO:0000256" key="20">
    <source>
        <dbReference type="SAM" id="Phobius"/>
    </source>
</evidence>
<dbReference type="PROSITE" id="PS51007">
    <property type="entry name" value="CYTC"/>
    <property type="match status" value="2"/>
</dbReference>
<keyword evidence="6 19" id="KW-0997">Cell inner membrane</keyword>
<comment type="pathway">
    <text evidence="2 19">Energy metabolism; oxidative phosphorylation.</text>
</comment>
<evidence type="ECO:0000256" key="8">
    <source>
        <dbReference type="ARBA" id="ARBA00022660"/>
    </source>
</evidence>
<evidence type="ECO:0000256" key="15">
    <source>
        <dbReference type="ARBA" id="ARBA00023002"/>
    </source>
</evidence>
<keyword evidence="7 19" id="KW-0349">Heme</keyword>
<gene>
    <name evidence="22" type="primary">ccoP</name>
    <name evidence="22" type="ORF">AB9R89_07980</name>
</gene>
<comment type="function">
    <text evidence="19">C-type cytochrome. Part of the cbb3-type cytochrome c oxidase complex.</text>
</comment>
<comment type="caution">
    <text evidence="22">The sequence shown here is derived from an EMBL/GenBank/DDBJ whole genome shotgun (WGS) entry which is preliminary data.</text>
</comment>
<evidence type="ECO:0000313" key="23">
    <source>
        <dbReference type="Proteomes" id="UP001610706"/>
    </source>
</evidence>
<evidence type="ECO:0000256" key="17">
    <source>
        <dbReference type="ARBA" id="ARBA00023065"/>
    </source>
</evidence>
<accession>A0ABW7P1C8</accession>
<dbReference type="Gene3D" id="1.10.760.10">
    <property type="entry name" value="Cytochrome c-like domain"/>
    <property type="match status" value="2"/>
</dbReference>
<reference evidence="22 23" key="1">
    <citation type="submission" date="2024-08" db="EMBL/GenBank/DDBJ databases">
        <title>Oceanimonas smirnovii Genome sequencing and assembly.</title>
        <authorList>
            <person name="Tang B."/>
        </authorList>
    </citation>
    <scope>NUCLEOTIDE SEQUENCE [LARGE SCALE GENOMIC DNA]</scope>
    <source>
        <strain evidence="22 23">OS2020-119</strain>
    </source>
</reference>
<comment type="cofactor">
    <cofactor evidence="19">
        <name>heme c</name>
        <dbReference type="ChEBI" id="CHEBI:61717"/>
    </cofactor>
    <text evidence="19">Binds 2 heme C groups per subunit.</text>
</comment>
<evidence type="ECO:0000256" key="1">
    <source>
        <dbReference type="ARBA" id="ARBA00004533"/>
    </source>
</evidence>
<keyword evidence="15 19" id="KW-0560">Oxidoreductase</keyword>
<keyword evidence="23" id="KW-1185">Reference proteome</keyword>
<dbReference type="NCBIfam" id="TIGR00782">
    <property type="entry name" value="ccoP"/>
    <property type="match status" value="1"/>
</dbReference>
<keyword evidence="12 19" id="KW-0375">Hydrogen ion transport</keyword>
<evidence type="ECO:0000256" key="18">
    <source>
        <dbReference type="ARBA" id="ARBA00023136"/>
    </source>
</evidence>
<dbReference type="PANTHER" id="PTHR33751">
    <property type="entry name" value="CBB3-TYPE CYTOCHROME C OXIDASE SUBUNIT FIXP"/>
    <property type="match status" value="1"/>
</dbReference>
<dbReference type="Pfam" id="PF13442">
    <property type="entry name" value="Cytochrome_CBB3"/>
    <property type="match status" value="2"/>
</dbReference>
<keyword evidence="16 19" id="KW-0408">Iron</keyword>
<evidence type="ECO:0000256" key="7">
    <source>
        <dbReference type="ARBA" id="ARBA00022617"/>
    </source>
</evidence>
<evidence type="ECO:0000256" key="11">
    <source>
        <dbReference type="ARBA" id="ARBA00022737"/>
    </source>
</evidence>
<dbReference type="InterPro" id="IPR050597">
    <property type="entry name" value="Cytochrome_c_Oxidase_Subunit"/>
</dbReference>
<keyword evidence="13 19" id="KW-0249">Electron transport</keyword>
<evidence type="ECO:0000256" key="12">
    <source>
        <dbReference type="ARBA" id="ARBA00022781"/>
    </source>
</evidence>
<keyword evidence="5 19" id="KW-1003">Cell membrane</keyword>
<dbReference type="PIRSF" id="PIRSF000006">
    <property type="entry name" value="Cbb3-Cox_fixP"/>
    <property type="match status" value="1"/>
</dbReference>
<dbReference type="InterPro" id="IPR008168">
    <property type="entry name" value="Cyt_C_IC"/>
</dbReference>
<evidence type="ECO:0000256" key="9">
    <source>
        <dbReference type="ARBA" id="ARBA00022692"/>
    </source>
</evidence>
<evidence type="ECO:0000256" key="6">
    <source>
        <dbReference type="ARBA" id="ARBA00022519"/>
    </source>
</evidence>
<feature type="transmembrane region" description="Helical" evidence="20">
    <location>
        <begin position="57"/>
        <end position="76"/>
    </location>
</feature>
<organism evidence="22 23">
    <name type="scientific">Oceanimonas smirnovii</name>
    <dbReference type="NCBI Taxonomy" id="264574"/>
    <lineage>
        <taxon>Bacteria</taxon>
        <taxon>Pseudomonadati</taxon>
        <taxon>Pseudomonadota</taxon>
        <taxon>Gammaproteobacteria</taxon>
        <taxon>Aeromonadales</taxon>
        <taxon>Aeromonadaceae</taxon>
        <taxon>Oceanimonas</taxon>
    </lineage>
</organism>
<keyword evidence="17 19" id="KW-0406">Ion transport</keyword>
<evidence type="ECO:0000256" key="5">
    <source>
        <dbReference type="ARBA" id="ARBA00022475"/>
    </source>
</evidence>